<dbReference type="KEGG" id="nkr:NKOR_06090"/>
<reference evidence="1 2" key="1">
    <citation type="journal article" date="2012" name="J. Bacteriol.">
        <title>Draft Genome Sequence of an Ammonia-Oxidizing Archaeon, "Candidatus Nitrosopumilus koreensis" AR1, from Marine Sediment.</title>
        <authorList>
            <person name="Park S.J."/>
            <person name="Kim J.G."/>
            <person name="Jung M.Y."/>
            <person name="Kim S.J."/>
            <person name="Cha I.T."/>
            <person name="Kwon K."/>
            <person name="Lee J.H."/>
            <person name="Rhee S.K."/>
        </authorList>
    </citation>
    <scope>NUCLEOTIDE SEQUENCE [LARGE SCALE GENOMIC DNA]</scope>
    <source>
        <strain evidence="1 2">AR1</strain>
    </source>
</reference>
<dbReference type="STRING" id="1229908.NKOR_06090"/>
<accession>K0B9G5</accession>
<dbReference type="GeneID" id="13725253"/>
<name>K0B9G5_9ARCH</name>
<dbReference type="RefSeq" id="WP_014963485.1">
    <property type="nucleotide sequence ID" value="NC_018655.1"/>
</dbReference>
<dbReference type="AlphaFoldDB" id="K0B9G5"/>
<dbReference type="Proteomes" id="UP000006101">
    <property type="component" value="Chromosome"/>
</dbReference>
<keyword evidence="2" id="KW-1185">Reference proteome</keyword>
<dbReference type="HOGENOM" id="CLU_1507316_0_0_2"/>
<evidence type="ECO:0000313" key="1">
    <source>
        <dbReference type="EMBL" id="AFS81101.1"/>
    </source>
</evidence>
<dbReference type="EMBL" id="CP003842">
    <property type="protein sequence ID" value="AFS81101.1"/>
    <property type="molecule type" value="Genomic_DNA"/>
</dbReference>
<protein>
    <submittedName>
        <fullName evidence="1">Uncharacterized protein</fullName>
    </submittedName>
</protein>
<proteinExistence type="predicted"/>
<organism evidence="1 2">
    <name type="scientific">Candidatus Nitrosopumilus koreensis AR1</name>
    <dbReference type="NCBI Taxonomy" id="1229908"/>
    <lineage>
        <taxon>Archaea</taxon>
        <taxon>Nitrososphaerota</taxon>
        <taxon>Nitrososphaeria</taxon>
        <taxon>Nitrosopumilales</taxon>
        <taxon>Nitrosopumilaceae</taxon>
        <taxon>Nitrosopumilus</taxon>
    </lineage>
</organism>
<gene>
    <name evidence="1" type="ORF">NKOR_06090</name>
</gene>
<evidence type="ECO:0000313" key="2">
    <source>
        <dbReference type="Proteomes" id="UP000006101"/>
    </source>
</evidence>
<sequence>MNDSTTKTCLFVLIATIVSTMTYGYAMAAEITLSTDETVFEQTSRIFLTGTVDPQNQFYEPVELVIYDKDDTPIMYSQSKIDYNNEFSALITGPLGSFELGEYKIVANHPAASNSASIVIDINRPIEQNKLVFGMAPLEQMNVGITPTNVVCDEQYVLMYNEYRGSPACVTPSTAVVLEDREWGIIL</sequence>
<dbReference type="PATRIC" id="fig|1229908.8.peg.1329"/>